<evidence type="ECO:0000256" key="3">
    <source>
        <dbReference type="ARBA" id="ARBA00022475"/>
    </source>
</evidence>
<evidence type="ECO:0000256" key="6">
    <source>
        <dbReference type="ARBA" id="ARBA00023136"/>
    </source>
</evidence>
<dbReference type="CDD" id="cd06261">
    <property type="entry name" value="TM_PBP2"/>
    <property type="match status" value="1"/>
</dbReference>
<dbReference type="GO" id="GO:0005886">
    <property type="term" value="C:plasma membrane"/>
    <property type="evidence" value="ECO:0007669"/>
    <property type="project" value="UniProtKB-SubCell"/>
</dbReference>
<evidence type="ECO:0000256" key="4">
    <source>
        <dbReference type="ARBA" id="ARBA00022692"/>
    </source>
</evidence>
<keyword evidence="4 7" id="KW-0812">Transmembrane</keyword>
<evidence type="ECO:0000256" key="5">
    <source>
        <dbReference type="ARBA" id="ARBA00022989"/>
    </source>
</evidence>
<protein>
    <submittedName>
        <fullName evidence="9">Carbohydrate ABC transporter permease</fullName>
    </submittedName>
</protein>
<reference evidence="9" key="2">
    <citation type="journal article" date="2021" name="PeerJ">
        <title>Extensive microbial diversity within the chicken gut microbiome revealed by metagenomics and culture.</title>
        <authorList>
            <person name="Gilroy R."/>
            <person name="Ravi A."/>
            <person name="Getino M."/>
            <person name="Pursley I."/>
            <person name="Horton D.L."/>
            <person name="Alikhan N.F."/>
            <person name="Baker D."/>
            <person name="Gharbi K."/>
            <person name="Hall N."/>
            <person name="Watson M."/>
            <person name="Adriaenssens E.M."/>
            <person name="Foster-Nyarko E."/>
            <person name="Jarju S."/>
            <person name="Secka A."/>
            <person name="Antonio M."/>
            <person name="Oren A."/>
            <person name="Chaudhuri R.R."/>
            <person name="La Ragione R."/>
            <person name="Hildebrand F."/>
            <person name="Pallen M.J."/>
        </authorList>
    </citation>
    <scope>NUCLEOTIDE SEQUENCE</scope>
    <source>
        <strain evidence="9">ChiBcec2-4451</strain>
    </source>
</reference>
<feature type="transmembrane region" description="Helical" evidence="7">
    <location>
        <begin position="189"/>
        <end position="208"/>
    </location>
</feature>
<dbReference type="InterPro" id="IPR035906">
    <property type="entry name" value="MetI-like_sf"/>
</dbReference>
<dbReference type="AlphaFoldDB" id="A0A9D1NV86"/>
<feature type="transmembrane region" description="Helical" evidence="7">
    <location>
        <begin position="147"/>
        <end position="168"/>
    </location>
</feature>
<proteinExistence type="inferred from homology"/>
<keyword evidence="5 7" id="KW-1133">Transmembrane helix</keyword>
<feature type="transmembrane region" description="Helical" evidence="7">
    <location>
        <begin position="256"/>
        <end position="275"/>
    </location>
</feature>
<keyword evidence="3" id="KW-1003">Cell membrane</keyword>
<organism evidence="9 10">
    <name type="scientific">Candidatus Pullilachnospira stercoravium</name>
    <dbReference type="NCBI Taxonomy" id="2840913"/>
    <lineage>
        <taxon>Bacteria</taxon>
        <taxon>Bacillati</taxon>
        <taxon>Bacillota</taxon>
        <taxon>Clostridia</taxon>
        <taxon>Lachnospirales</taxon>
        <taxon>Lachnospiraceae</taxon>
        <taxon>Lachnospiraceae incertae sedis</taxon>
        <taxon>Candidatus Pullilachnospira</taxon>
    </lineage>
</organism>
<dbReference type="PROSITE" id="PS50928">
    <property type="entry name" value="ABC_TM1"/>
    <property type="match status" value="1"/>
</dbReference>
<keyword evidence="2 7" id="KW-0813">Transport</keyword>
<feature type="domain" description="ABC transmembrane type-1" evidence="8">
    <location>
        <begin position="79"/>
        <end position="275"/>
    </location>
</feature>
<dbReference type="Pfam" id="PF00528">
    <property type="entry name" value="BPD_transp_1"/>
    <property type="match status" value="1"/>
</dbReference>
<evidence type="ECO:0000256" key="1">
    <source>
        <dbReference type="ARBA" id="ARBA00004651"/>
    </source>
</evidence>
<dbReference type="PANTHER" id="PTHR43744:SF9">
    <property type="entry name" value="POLYGALACTURONAN_RHAMNOGALACTURONAN TRANSPORT SYSTEM PERMEASE PROTEIN YTCP"/>
    <property type="match status" value="1"/>
</dbReference>
<comment type="caution">
    <text evidence="9">The sequence shown here is derived from an EMBL/GenBank/DDBJ whole genome shotgun (WGS) entry which is preliminary data.</text>
</comment>
<evidence type="ECO:0000256" key="2">
    <source>
        <dbReference type="ARBA" id="ARBA00022448"/>
    </source>
</evidence>
<sequence>MRKQKKSLRNELNVPQKAVMYLVLLVIVLIMALPMWNVIVVSTSSRLSASQSGIKLWWDSFSLDGYEYVFTVTKLLRPFLNSLFVTTVATVIQVILSSFAGYVLIQKDLPFRGLITSFVMLTMMIPGDLTLISIYQVNKQLGLLNSYTGLIMNGLISGFSILLMRNYFTTVPYSMAEAARLDGAGEIRIFAKMFLPTSLPGLATVFFMEYVSKWNSIMLPATLITDQDLYTLPLMLKSMIQSDSSVSGTAIAPDNAVMAAIIITTVPLLLIYIFAQKYLLEGMNLGAEKG</sequence>
<dbReference type="EMBL" id="DVON01000138">
    <property type="protein sequence ID" value="HIV12714.1"/>
    <property type="molecule type" value="Genomic_DNA"/>
</dbReference>
<evidence type="ECO:0000313" key="10">
    <source>
        <dbReference type="Proteomes" id="UP000886723"/>
    </source>
</evidence>
<comment type="subcellular location">
    <subcellularLocation>
        <location evidence="1 7">Cell membrane</location>
        <topology evidence="1 7">Multi-pass membrane protein</topology>
    </subcellularLocation>
</comment>
<name>A0A9D1NV86_9FIRM</name>
<feature type="transmembrane region" description="Helical" evidence="7">
    <location>
        <begin position="83"/>
        <end position="105"/>
    </location>
</feature>
<comment type="similarity">
    <text evidence="7">Belongs to the binding-protein-dependent transport system permease family.</text>
</comment>
<dbReference type="Gene3D" id="1.10.3720.10">
    <property type="entry name" value="MetI-like"/>
    <property type="match status" value="1"/>
</dbReference>
<keyword evidence="6 7" id="KW-0472">Membrane</keyword>
<accession>A0A9D1NV86</accession>
<feature type="transmembrane region" description="Helical" evidence="7">
    <location>
        <begin position="114"/>
        <end position="135"/>
    </location>
</feature>
<evidence type="ECO:0000256" key="7">
    <source>
        <dbReference type="RuleBase" id="RU363032"/>
    </source>
</evidence>
<dbReference type="Proteomes" id="UP000886723">
    <property type="component" value="Unassembled WGS sequence"/>
</dbReference>
<dbReference type="InterPro" id="IPR000515">
    <property type="entry name" value="MetI-like"/>
</dbReference>
<feature type="transmembrane region" description="Helical" evidence="7">
    <location>
        <begin position="21"/>
        <end position="39"/>
    </location>
</feature>
<evidence type="ECO:0000313" key="9">
    <source>
        <dbReference type="EMBL" id="HIV12714.1"/>
    </source>
</evidence>
<dbReference type="PANTHER" id="PTHR43744">
    <property type="entry name" value="ABC TRANSPORTER PERMEASE PROTEIN MG189-RELATED-RELATED"/>
    <property type="match status" value="1"/>
</dbReference>
<dbReference type="SUPFAM" id="SSF161098">
    <property type="entry name" value="MetI-like"/>
    <property type="match status" value="1"/>
</dbReference>
<evidence type="ECO:0000259" key="8">
    <source>
        <dbReference type="PROSITE" id="PS50928"/>
    </source>
</evidence>
<reference evidence="9" key="1">
    <citation type="submission" date="2020-10" db="EMBL/GenBank/DDBJ databases">
        <authorList>
            <person name="Gilroy R."/>
        </authorList>
    </citation>
    <scope>NUCLEOTIDE SEQUENCE</scope>
    <source>
        <strain evidence="9">ChiBcec2-4451</strain>
    </source>
</reference>
<gene>
    <name evidence="9" type="ORF">IAA63_06195</name>
</gene>
<dbReference type="GO" id="GO:0055085">
    <property type="term" value="P:transmembrane transport"/>
    <property type="evidence" value="ECO:0007669"/>
    <property type="project" value="InterPro"/>
</dbReference>